<dbReference type="RefSeq" id="WP_116175092.1">
    <property type="nucleotide sequence ID" value="NZ_CP144375.1"/>
</dbReference>
<gene>
    <name evidence="2" type="ORF">BCF44_105159</name>
</gene>
<dbReference type="OrthoDB" id="287365at2"/>
<dbReference type="AlphaFoldDB" id="A0A3E0HPH1"/>
<protein>
    <submittedName>
        <fullName evidence="2">Uncharacterized protein</fullName>
    </submittedName>
</protein>
<feature type="region of interest" description="Disordered" evidence="1">
    <location>
        <begin position="86"/>
        <end position="113"/>
    </location>
</feature>
<evidence type="ECO:0000313" key="3">
    <source>
        <dbReference type="Proteomes" id="UP000256269"/>
    </source>
</evidence>
<organism evidence="2 3">
    <name type="scientific">Kutzneria buriramensis</name>
    <dbReference type="NCBI Taxonomy" id="1045776"/>
    <lineage>
        <taxon>Bacteria</taxon>
        <taxon>Bacillati</taxon>
        <taxon>Actinomycetota</taxon>
        <taxon>Actinomycetes</taxon>
        <taxon>Pseudonocardiales</taxon>
        <taxon>Pseudonocardiaceae</taxon>
        <taxon>Kutzneria</taxon>
    </lineage>
</organism>
<name>A0A3E0HPH1_9PSEU</name>
<dbReference type="Gene3D" id="3.20.20.80">
    <property type="entry name" value="Glycosidases"/>
    <property type="match status" value="1"/>
</dbReference>
<reference evidence="2 3" key="1">
    <citation type="submission" date="2018-08" db="EMBL/GenBank/DDBJ databases">
        <title>Genomic Encyclopedia of Archaeal and Bacterial Type Strains, Phase II (KMG-II): from individual species to whole genera.</title>
        <authorList>
            <person name="Goeker M."/>
        </authorList>
    </citation>
    <scope>NUCLEOTIDE SEQUENCE [LARGE SCALE GENOMIC DNA]</scope>
    <source>
        <strain evidence="2 3">DSM 45791</strain>
    </source>
</reference>
<dbReference type="EMBL" id="QUNO01000005">
    <property type="protein sequence ID" value="REH48301.1"/>
    <property type="molecule type" value="Genomic_DNA"/>
</dbReference>
<proteinExistence type="predicted"/>
<sequence length="113" mass="12221">MPERWPIHRNSSNPVADWPPSDQGAKFARPNPSGGAAYPDYFVAHGGGRSKDGKALPPMPDIEYAPDGDQRYGRSQASMRNWAQFADSGTFPGDQNQFNGSATRLSALADNTP</sequence>
<dbReference type="Proteomes" id="UP000256269">
    <property type="component" value="Unassembled WGS sequence"/>
</dbReference>
<evidence type="ECO:0000313" key="2">
    <source>
        <dbReference type="EMBL" id="REH48301.1"/>
    </source>
</evidence>
<accession>A0A3E0HPH1</accession>
<evidence type="ECO:0000256" key="1">
    <source>
        <dbReference type="SAM" id="MobiDB-lite"/>
    </source>
</evidence>
<feature type="compositionally biased region" description="Polar residues" evidence="1">
    <location>
        <begin position="93"/>
        <end position="113"/>
    </location>
</feature>
<feature type="region of interest" description="Disordered" evidence="1">
    <location>
        <begin position="1"/>
        <end position="37"/>
    </location>
</feature>
<keyword evidence="3" id="KW-1185">Reference proteome</keyword>
<comment type="caution">
    <text evidence="2">The sequence shown here is derived from an EMBL/GenBank/DDBJ whole genome shotgun (WGS) entry which is preliminary data.</text>
</comment>